<dbReference type="HOGENOM" id="CLU_1638397_0_0_1"/>
<keyword evidence="2" id="KW-1185">Reference proteome</keyword>
<dbReference type="eggNOG" id="KOG0017">
    <property type="taxonomic scope" value="Eukaryota"/>
</dbReference>
<dbReference type="Proteomes" id="UP000026915">
    <property type="component" value="Chromosome 8"/>
</dbReference>
<name>A0A061FIR8_THECC</name>
<proteinExistence type="predicted"/>
<dbReference type="EMBL" id="CM001886">
    <property type="protein sequence ID" value="EOY16981.1"/>
    <property type="molecule type" value="Genomic_DNA"/>
</dbReference>
<dbReference type="InParanoid" id="A0A061FIR8"/>
<gene>
    <name evidence="1" type="ORF">TCM_036067</name>
</gene>
<dbReference type="Gramene" id="EOY16981">
    <property type="protein sequence ID" value="EOY16981"/>
    <property type="gene ID" value="TCM_036067"/>
</dbReference>
<accession>A0A061FIR8</accession>
<organism evidence="1 2">
    <name type="scientific">Theobroma cacao</name>
    <name type="common">Cacao</name>
    <name type="synonym">Cocoa</name>
    <dbReference type="NCBI Taxonomy" id="3641"/>
    <lineage>
        <taxon>Eukaryota</taxon>
        <taxon>Viridiplantae</taxon>
        <taxon>Streptophyta</taxon>
        <taxon>Embryophyta</taxon>
        <taxon>Tracheophyta</taxon>
        <taxon>Spermatophyta</taxon>
        <taxon>Magnoliopsida</taxon>
        <taxon>eudicotyledons</taxon>
        <taxon>Gunneridae</taxon>
        <taxon>Pentapetalae</taxon>
        <taxon>rosids</taxon>
        <taxon>malvids</taxon>
        <taxon>Malvales</taxon>
        <taxon>Malvaceae</taxon>
        <taxon>Byttnerioideae</taxon>
        <taxon>Theobroma</taxon>
    </lineage>
</organism>
<sequence>MDVKTTLFNGELEEEVYMKQVEGFSSSDGEQMCVHAQDILIWIETSLPSMDDVLLATNIKRLLYEVKQFLSKNFDMKDMDEASYVFGIKIYKDRSPSILVAIFSTKNNKSGNRSKHIDIKYLAVKEHVKENKVVIEHVSTKLMIVDPLTKGMLPMKFKNHVA</sequence>
<dbReference type="AlphaFoldDB" id="A0A061FIR8"/>
<reference evidence="1 2" key="1">
    <citation type="journal article" date="2013" name="Genome Biol.">
        <title>The genome sequence of the most widely cultivated cacao type and its use to identify candidate genes regulating pod color.</title>
        <authorList>
            <person name="Motamayor J.C."/>
            <person name="Mockaitis K."/>
            <person name="Schmutz J."/>
            <person name="Haiminen N."/>
            <person name="Iii D.L."/>
            <person name="Cornejo O."/>
            <person name="Findley S.D."/>
            <person name="Zheng P."/>
            <person name="Utro F."/>
            <person name="Royaert S."/>
            <person name="Saski C."/>
            <person name="Jenkins J."/>
            <person name="Podicheti R."/>
            <person name="Zhao M."/>
            <person name="Scheffler B.E."/>
            <person name="Stack J.C."/>
            <person name="Feltus F.A."/>
            <person name="Mustiga G.M."/>
            <person name="Amores F."/>
            <person name="Phillips W."/>
            <person name="Marelli J.P."/>
            <person name="May G.D."/>
            <person name="Shapiro H."/>
            <person name="Ma J."/>
            <person name="Bustamante C.D."/>
            <person name="Schnell R.J."/>
            <person name="Main D."/>
            <person name="Gilbert D."/>
            <person name="Parida L."/>
            <person name="Kuhn D.N."/>
        </authorList>
    </citation>
    <scope>NUCLEOTIDE SEQUENCE [LARGE SCALE GENOMIC DNA]</scope>
    <source>
        <strain evidence="2">cv. Matina 1-6</strain>
    </source>
</reference>
<protein>
    <recommendedName>
        <fullName evidence="3">Reverse transcriptase Ty1/copia-type domain-containing protein</fullName>
    </recommendedName>
</protein>
<evidence type="ECO:0000313" key="1">
    <source>
        <dbReference type="EMBL" id="EOY16981.1"/>
    </source>
</evidence>
<evidence type="ECO:0000313" key="2">
    <source>
        <dbReference type="Proteomes" id="UP000026915"/>
    </source>
</evidence>
<evidence type="ECO:0008006" key="3">
    <source>
        <dbReference type="Google" id="ProtNLM"/>
    </source>
</evidence>